<feature type="transmembrane region" description="Helical" evidence="1">
    <location>
        <begin position="12"/>
        <end position="34"/>
    </location>
</feature>
<gene>
    <name evidence="2" type="ORF">FW778_21875</name>
</gene>
<keyword evidence="1" id="KW-0472">Membrane</keyword>
<dbReference type="AlphaFoldDB" id="A0A5J5IF92"/>
<evidence type="ECO:0000313" key="2">
    <source>
        <dbReference type="EMBL" id="KAA9034661.1"/>
    </source>
</evidence>
<evidence type="ECO:0000313" key="3">
    <source>
        <dbReference type="Proteomes" id="UP000326903"/>
    </source>
</evidence>
<feature type="transmembrane region" description="Helical" evidence="1">
    <location>
        <begin position="82"/>
        <end position="99"/>
    </location>
</feature>
<evidence type="ECO:0000256" key="1">
    <source>
        <dbReference type="SAM" id="Phobius"/>
    </source>
</evidence>
<reference evidence="2 3" key="1">
    <citation type="submission" date="2019-09" db="EMBL/GenBank/DDBJ databases">
        <title>Draft genome sequence of Ginsengibacter sp. BR5-29.</title>
        <authorList>
            <person name="Im W.-T."/>
        </authorList>
    </citation>
    <scope>NUCLEOTIDE SEQUENCE [LARGE SCALE GENOMIC DNA]</scope>
    <source>
        <strain evidence="2 3">BR5-29</strain>
    </source>
</reference>
<feature type="transmembrane region" description="Helical" evidence="1">
    <location>
        <begin position="175"/>
        <end position="195"/>
    </location>
</feature>
<keyword evidence="3" id="KW-1185">Reference proteome</keyword>
<protein>
    <submittedName>
        <fullName evidence="2">Uncharacterized protein</fullName>
    </submittedName>
</protein>
<dbReference type="EMBL" id="VYQF01000013">
    <property type="protein sequence ID" value="KAA9034661.1"/>
    <property type="molecule type" value="Genomic_DNA"/>
</dbReference>
<sequence>MKSISFWAKNHIWQSRLMIFMIYVLINVIGLFIGKLLNDINVTLPGLYFITCVIFTVILWIGYSGTNVSAARLFTRYFRRKFFDFALGLLTFSMIIYGGNNYKNFFINNEAVNAFSIHHLSKDSAIYYNPLIQNFIASIKNMDVSKLSLKEKKRIIKHQIKTIKHDKDTSEGNKALLIILSVIIALVLLYGLAALSCSLSCSGSEALAVIVAIGGTFLIVFFLIRIIKRITNPPSSARK</sequence>
<name>A0A5J5IF92_9BACT</name>
<keyword evidence="1" id="KW-0812">Transmembrane</keyword>
<accession>A0A5J5IF92</accession>
<organism evidence="2 3">
    <name type="scientific">Ginsengibacter hankyongi</name>
    <dbReference type="NCBI Taxonomy" id="2607284"/>
    <lineage>
        <taxon>Bacteria</taxon>
        <taxon>Pseudomonadati</taxon>
        <taxon>Bacteroidota</taxon>
        <taxon>Chitinophagia</taxon>
        <taxon>Chitinophagales</taxon>
        <taxon>Chitinophagaceae</taxon>
        <taxon>Ginsengibacter</taxon>
    </lineage>
</organism>
<feature type="transmembrane region" description="Helical" evidence="1">
    <location>
        <begin position="207"/>
        <end position="227"/>
    </location>
</feature>
<comment type="caution">
    <text evidence="2">The sequence shown here is derived from an EMBL/GenBank/DDBJ whole genome shotgun (WGS) entry which is preliminary data.</text>
</comment>
<keyword evidence="1" id="KW-1133">Transmembrane helix</keyword>
<dbReference type="Proteomes" id="UP000326903">
    <property type="component" value="Unassembled WGS sequence"/>
</dbReference>
<dbReference type="RefSeq" id="WP_150417033.1">
    <property type="nucleotide sequence ID" value="NZ_VYQF01000013.1"/>
</dbReference>
<feature type="transmembrane region" description="Helical" evidence="1">
    <location>
        <begin position="46"/>
        <end position="70"/>
    </location>
</feature>
<proteinExistence type="predicted"/>